<dbReference type="InterPro" id="IPR056473">
    <property type="entry name" value="HEAT_Utp10/HEAT1"/>
</dbReference>
<comment type="subunit">
    <text evidence="8">Component of the ribosomal small subunit (SSU) processome.</text>
</comment>
<dbReference type="SUPFAM" id="SSF48371">
    <property type="entry name" value="ARM repeat"/>
    <property type="match status" value="2"/>
</dbReference>
<evidence type="ECO:0000256" key="1">
    <source>
        <dbReference type="ARBA" id="ARBA00004604"/>
    </source>
</evidence>
<dbReference type="PANTHER" id="PTHR13457">
    <property type="entry name" value="BAP28"/>
    <property type="match status" value="1"/>
</dbReference>
<dbReference type="GO" id="GO:0045943">
    <property type="term" value="P:positive regulation of transcription by RNA polymerase I"/>
    <property type="evidence" value="ECO:0007669"/>
    <property type="project" value="TreeGrafter"/>
</dbReference>
<feature type="domain" description="BP28 C-terminal" evidence="10">
    <location>
        <begin position="1661"/>
        <end position="1795"/>
    </location>
</feature>
<evidence type="ECO:0000256" key="9">
    <source>
        <dbReference type="SAM" id="MobiDB-lite"/>
    </source>
</evidence>
<protein>
    <recommendedName>
        <fullName evidence="3 8">U3 small nucleolar RNA-associated protein 10</fullName>
    </recommendedName>
</protein>
<dbReference type="EMBL" id="NHTK01001224">
    <property type="protein sequence ID" value="PPR01672.1"/>
    <property type="molecule type" value="Genomic_DNA"/>
</dbReference>
<evidence type="ECO:0000256" key="8">
    <source>
        <dbReference type="RuleBase" id="RU367065"/>
    </source>
</evidence>
<proteinExistence type="inferred from homology"/>
<dbReference type="GO" id="GO:0030515">
    <property type="term" value="F:snoRNA binding"/>
    <property type="evidence" value="ECO:0007669"/>
    <property type="project" value="TreeGrafter"/>
</dbReference>
<evidence type="ECO:0000256" key="4">
    <source>
        <dbReference type="ARBA" id="ARBA00022517"/>
    </source>
</evidence>
<keyword evidence="6 8" id="KW-0539">Nucleus</keyword>
<dbReference type="SMART" id="SM01036">
    <property type="entry name" value="BP28CT"/>
    <property type="match status" value="1"/>
</dbReference>
<dbReference type="Proteomes" id="UP000284842">
    <property type="component" value="Unassembled WGS sequence"/>
</dbReference>
<comment type="subcellular location">
    <subcellularLocation>
        <location evidence="1 8">Nucleus</location>
        <location evidence="1 8">Nucleolus</location>
    </subcellularLocation>
</comment>
<evidence type="ECO:0000256" key="5">
    <source>
        <dbReference type="ARBA" id="ARBA00022552"/>
    </source>
</evidence>
<dbReference type="GO" id="GO:0000462">
    <property type="term" value="P:maturation of SSU-rRNA from tricistronic rRNA transcript (SSU-rRNA, 5.8S rRNA, LSU-rRNA)"/>
    <property type="evidence" value="ECO:0007669"/>
    <property type="project" value="TreeGrafter"/>
</dbReference>
<keyword evidence="4 8" id="KW-0690">Ribosome biogenesis</keyword>
<sequence>MSSLAAQLAQNASLNAALLVDRSKRKPTVSYLFTGKDADVHDLESIHALAVNSFLHLASVCPELIKHEDALFSDRAKSTDRTLLTADALEELNSSLEDFMLLLGPYLMDPPATKIIEWLVRRFRIWEFNLDATLALFLPYHETPHFAKLVTILKIQPNSTWSFLQPYKSAAQNIPRVSLVTEMLKNNDLARFVANLLPRVLKKGLQPHHTLIAFNAATLHDFIKRSKKLNEGTVAYLLQALLEPLQQQKGKKREVSTEAILGSYILLVALSEKCELAPAALKVIIGAMTSCAEYVRGEQLVNSLLAVCEPQETLEKLSDGSVKALLSIPTLKDDLVSAASWMGIDKLLVPLTTGLVGRLSEESTVSLVEAIIATPAFPIGVIEHLTASLFKLAIDTDNEPQLILTSRRLLGLIQQRHPEVVSAISTVIAEEDEKMKEVVSQLSISLSMAEQVSSQVSSGSDQGVSAALSSTNPDCNVRVLAVKELLQAVKAKELKDVDNLDNIRGALIARLQDTEPSVLEVIYADADTILPVLASSPQAYLTSLSLALSSSSSSSKSKRALLRMHFTFLSVHFWGHEGATLEFREQAFWQLFFPFLLFTKPRQKTAEVVWDAVGKCLASGVGMESDASFTWLNGCLDSVNDAKSDERSLEQMQTVNFAVADKMAGTFLICSFDSAWINELLIADNILASNELWEHFERLTSRLDHENTYVKLLTHLVSLSLIKKLSGEHQIRSADAVLRAMRITDLSAMDDLSEVSEQSLRESLTKVLITKPNSKSALTSLQALIVEAIAQIPKLGATINSFTDVSESDTPEELYVVIMRTVYKIANSSTSLPVLSSSILQTLFTSLKDDALAFLAGIWSLTKSTELVGVRPISLFHAAAFLEAHILEADGVDFQTILPSLLIALQDGESRVCSGAMECISRIRIVSEGKLSSVYKFDAVYGSPGAGRELQYLGPDDLKKYLDALVEHRDHFINDSAYIKIFHAQHLSKVKGEKKKEADAGVADASSQSVARTTLSSILIDVSLIILLLDSLSPSGPTTSPRVKRVKTQEASEPENNDLSRLTLLAEVLGSKSLPGSLDLVSRLLETLNKVIQAFPSTQADVAYIEQLFMSAIESSTSKITEVPNISPSIIRLDVLVELIRTSGNPQTFQQALVLIASLARLAPDSVLFNVMPVFTFMGSNVFHRDDSYSFKVVQQTIDGIVPVMVSSLKKAHTNSLSLYIASKEFLRVFTDAATHIPRHRRNQFFTHLVDVLGPRDFAAAVCMLLVEKSANRVVRQSAEEAQNTLALPISILQHIDFGLQIYVANEVLDEASRIVAHILDPKSTETLFLERTLEGDHAASLSTILRRRAQSLISFVGFGCKAKSISTPLPGDASMSSVISRLITLAITPSGTTTDTKTEDVAEAARTSLNNIIGGMSVVDFMESVQTMLQSGDVKVQIGALGLVSKRLPEASVKSRPEITPSVKNILASIQGILNVTKDVQARLVVFQALKAIASSMAAGEEGPLSNLIPQVLASTKEAPTAAAALSAMSPMAVKLGPRIIPFFRAIITQCVTLLRSEESGLYGDAFAILHGLLTSIPTFWGSSEIGQIISLRMDQFSHTGNATSTALSSLIKAISKRIPGKVLLPTILDMWSATGSSANMLKIAAFFEVIARTLQHADRPSVLENLRTIFKVFLEALDIVKVDEMAEERVVSAFKEFVVKLNEAAFKPLFRRLYDWAFAGDKADNARKITFCHLYLGLLDYFKGLMVPYMSFLLQPSEDILKEYIISSSSEFPLWSSIIRVLSNSLIMDDAGFWRDDKLRQISAVLTKQVDVCVRLNFTDGRLQLQECFGALVETVTDDAILKAINLDILMHTRSEDARVRAFALGSSETLWRQHGGKLLAFVAETATFIAESGEDENDLVVKESFKLKDAVESVAGTIDGL</sequence>
<dbReference type="InterPro" id="IPR016024">
    <property type="entry name" value="ARM-type_fold"/>
</dbReference>
<evidence type="ECO:0000256" key="2">
    <source>
        <dbReference type="ARBA" id="ARBA00010559"/>
    </source>
</evidence>
<accession>A0A409YF78</accession>
<reference evidence="11 12" key="1">
    <citation type="journal article" date="2018" name="Evol. Lett.">
        <title>Horizontal gene cluster transfer increased hallucinogenic mushroom diversity.</title>
        <authorList>
            <person name="Reynolds H.T."/>
            <person name="Vijayakumar V."/>
            <person name="Gluck-Thaler E."/>
            <person name="Korotkin H.B."/>
            <person name="Matheny P.B."/>
            <person name="Slot J.C."/>
        </authorList>
    </citation>
    <scope>NUCLEOTIDE SEQUENCE [LARGE SCALE GENOMIC DNA]</scope>
    <source>
        <strain evidence="11 12">2629</strain>
    </source>
</reference>
<keyword evidence="7 8" id="KW-0687">Ribonucleoprotein</keyword>
<keyword evidence="5 8" id="KW-0698">rRNA processing</keyword>
<dbReference type="PANTHER" id="PTHR13457:SF1">
    <property type="entry name" value="HEAT REPEAT-CONTAINING PROTEIN 1"/>
    <property type="match status" value="1"/>
</dbReference>
<dbReference type="InterPro" id="IPR040191">
    <property type="entry name" value="UTP10"/>
</dbReference>
<dbReference type="STRING" id="181874.A0A409YF78"/>
<evidence type="ECO:0000256" key="3">
    <source>
        <dbReference type="ARBA" id="ARBA00015399"/>
    </source>
</evidence>
<comment type="caution">
    <text evidence="11">The sequence shown here is derived from an EMBL/GenBank/DDBJ whole genome shotgun (WGS) entry which is preliminary data.</text>
</comment>
<dbReference type="Pfam" id="PF08146">
    <property type="entry name" value="BP28CT"/>
    <property type="match status" value="1"/>
</dbReference>
<name>A0A409YF78_9AGAR</name>
<evidence type="ECO:0000313" key="12">
    <source>
        <dbReference type="Proteomes" id="UP000284842"/>
    </source>
</evidence>
<evidence type="ECO:0000256" key="7">
    <source>
        <dbReference type="ARBA" id="ARBA00023274"/>
    </source>
</evidence>
<dbReference type="InParanoid" id="A0A409YF78"/>
<dbReference type="OrthoDB" id="31183at2759"/>
<dbReference type="InterPro" id="IPR012954">
    <property type="entry name" value="BP28_C_dom"/>
</dbReference>
<organism evidence="11 12">
    <name type="scientific">Panaeolus cyanescens</name>
    <dbReference type="NCBI Taxonomy" id="181874"/>
    <lineage>
        <taxon>Eukaryota</taxon>
        <taxon>Fungi</taxon>
        <taxon>Dikarya</taxon>
        <taxon>Basidiomycota</taxon>
        <taxon>Agaricomycotina</taxon>
        <taxon>Agaricomycetes</taxon>
        <taxon>Agaricomycetidae</taxon>
        <taxon>Agaricales</taxon>
        <taxon>Agaricineae</taxon>
        <taxon>Galeropsidaceae</taxon>
        <taxon>Panaeolus</taxon>
    </lineage>
</organism>
<feature type="region of interest" description="Disordered" evidence="9">
    <location>
        <begin position="1036"/>
        <end position="1055"/>
    </location>
</feature>
<evidence type="ECO:0000259" key="10">
    <source>
        <dbReference type="SMART" id="SM01036"/>
    </source>
</evidence>
<dbReference type="Pfam" id="PF12397">
    <property type="entry name" value="U3snoRNP10"/>
    <property type="match status" value="1"/>
</dbReference>
<gene>
    <name evidence="11" type="ORF">CVT24_001501</name>
</gene>
<comment type="similarity">
    <text evidence="2 8">Belongs to the HEATR1/UTP10 family.</text>
</comment>
<dbReference type="GO" id="GO:0034455">
    <property type="term" value="C:t-UTP complex"/>
    <property type="evidence" value="ECO:0007669"/>
    <property type="project" value="TreeGrafter"/>
</dbReference>
<comment type="function">
    <text evidence="8">Involved in nucleolar processing of pre-18S ribosomal RNA.</text>
</comment>
<dbReference type="GO" id="GO:0030686">
    <property type="term" value="C:90S preribosome"/>
    <property type="evidence" value="ECO:0007669"/>
    <property type="project" value="TreeGrafter"/>
</dbReference>
<keyword evidence="12" id="KW-1185">Reference proteome</keyword>
<dbReference type="Pfam" id="PF23243">
    <property type="entry name" value="HEAT_HEATR1"/>
    <property type="match status" value="1"/>
</dbReference>
<dbReference type="InterPro" id="IPR022125">
    <property type="entry name" value="U3snoRNP10_N"/>
</dbReference>
<evidence type="ECO:0000256" key="6">
    <source>
        <dbReference type="ARBA" id="ARBA00023242"/>
    </source>
</evidence>
<evidence type="ECO:0000313" key="11">
    <source>
        <dbReference type="EMBL" id="PPR01672.1"/>
    </source>
</evidence>
<dbReference type="FunCoup" id="A0A409YF78">
    <property type="interactions" value="615"/>
</dbReference>
<dbReference type="GO" id="GO:0032040">
    <property type="term" value="C:small-subunit processome"/>
    <property type="evidence" value="ECO:0007669"/>
    <property type="project" value="TreeGrafter"/>
</dbReference>